<dbReference type="PANTHER" id="PTHR24299">
    <property type="entry name" value="CYTOCHROME P450 FAMILY 1"/>
    <property type="match status" value="1"/>
</dbReference>
<dbReference type="EMBL" id="CM009301">
    <property type="protein sequence ID" value="PNT10972.1"/>
    <property type="molecule type" value="Genomic_DNA"/>
</dbReference>
<keyword evidence="2" id="KW-1185">Reference proteome</keyword>
<dbReference type="GO" id="GO:0020037">
    <property type="term" value="F:heme binding"/>
    <property type="evidence" value="ECO:0007669"/>
    <property type="project" value="InterPro"/>
</dbReference>
<protein>
    <submittedName>
        <fullName evidence="1">Uncharacterized protein</fullName>
    </submittedName>
</protein>
<gene>
    <name evidence="1" type="ORF">POPTR_012G136300</name>
</gene>
<evidence type="ECO:0000313" key="1">
    <source>
        <dbReference type="EMBL" id="PNT10972.1"/>
    </source>
</evidence>
<dbReference type="GO" id="GO:0016705">
    <property type="term" value="F:oxidoreductase activity, acting on paired donors, with incorporation or reduction of molecular oxygen"/>
    <property type="evidence" value="ECO:0007669"/>
    <property type="project" value="InterPro"/>
</dbReference>
<dbReference type="InParanoid" id="A0A2K1YD98"/>
<sequence length="121" mass="13934">MGNKPHIFLQVDGPLTSLRLGTQLVVVGSSRKAASEILKTHDRELSGRCVPNVPFAKDPKLNGDSIAWTVECTDRWKFFRSRIRNELFLVIIFLIKIKKNTKEKEKLLYIQKTFHIKLSLI</sequence>
<dbReference type="PANTHER" id="PTHR24299:SF58">
    <property type="entry name" value="CYTOCHROME P450"/>
    <property type="match status" value="1"/>
</dbReference>
<dbReference type="GO" id="GO:0005506">
    <property type="term" value="F:iron ion binding"/>
    <property type="evidence" value="ECO:0007669"/>
    <property type="project" value="InterPro"/>
</dbReference>
<dbReference type="SUPFAM" id="SSF48264">
    <property type="entry name" value="Cytochrome P450"/>
    <property type="match status" value="1"/>
</dbReference>
<name>A0A2K1YD98_POPTR</name>
<dbReference type="GO" id="GO:0004497">
    <property type="term" value="F:monooxygenase activity"/>
    <property type="evidence" value="ECO:0007669"/>
    <property type="project" value="InterPro"/>
</dbReference>
<accession>A0A2K1YD98</accession>
<dbReference type="Proteomes" id="UP000006729">
    <property type="component" value="Chromosome 12"/>
</dbReference>
<reference evidence="1 2" key="1">
    <citation type="journal article" date="2006" name="Science">
        <title>The genome of black cottonwood, Populus trichocarpa (Torr. &amp; Gray).</title>
        <authorList>
            <person name="Tuskan G.A."/>
            <person name="Difazio S."/>
            <person name="Jansson S."/>
            <person name="Bohlmann J."/>
            <person name="Grigoriev I."/>
            <person name="Hellsten U."/>
            <person name="Putnam N."/>
            <person name="Ralph S."/>
            <person name="Rombauts S."/>
            <person name="Salamov A."/>
            <person name="Schein J."/>
            <person name="Sterck L."/>
            <person name="Aerts A."/>
            <person name="Bhalerao R.R."/>
            <person name="Bhalerao R.P."/>
            <person name="Blaudez D."/>
            <person name="Boerjan W."/>
            <person name="Brun A."/>
            <person name="Brunner A."/>
            <person name="Busov V."/>
            <person name="Campbell M."/>
            <person name="Carlson J."/>
            <person name="Chalot M."/>
            <person name="Chapman J."/>
            <person name="Chen G.L."/>
            <person name="Cooper D."/>
            <person name="Coutinho P.M."/>
            <person name="Couturier J."/>
            <person name="Covert S."/>
            <person name="Cronk Q."/>
            <person name="Cunningham R."/>
            <person name="Davis J."/>
            <person name="Degroeve S."/>
            <person name="Dejardin A."/>
            <person name="Depamphilis C."/>
            <person name="Detter J."/>
            <person name="Dirks B."/>
            <person name="Dubchak I."/>
            <person name="Duplessis S."/>
            <person name="Ehlting J."/>
            <person name="Ellis B."/>
            <person name="Gendler K."/>
            <person name="Goodstein D."/>
            <person name="Gribskov M."/>
            <person name="Grimwood J."/>
            <person name="Groover A."/>
            <person name="Gunter L."/>
            <person name="Hamberger B."/>
            <person name="Heinze B."/>
            <person name="Helariutta Y."/>
            <person name="Henrissat B."/>
            <person name="Holligan D."/>
            <person name="Holt R."/>
            <person name="Huang W."/>
            <person name="Islam-Faridi N."/>
            <person name="Jones S."/>
            <person name="Jones-Rhoades M."/>
            <person name="Jorgensen R."/>
            <person name="Joshi C."/>
            <person name="Kangasjarvi J."/>
            <person name="Karlsson J."/>
            <person name="Kelleher C."/>
            <person name="Kirkpatrick R."/>
            <person name="Kirst M."/>
            <person name="Kohler A."/>
            <person name="Kalluri U."/>
            <person name="Larimer F."/>
            <person name="Leebens-Mack J."/>
            <person name="Leple J.C."/>
            <person name="Locascio P."/>
            <person name="Lou Y."/>
            <person name="Lucas S."/>
            <person name="Martin F."/>
            <person name="Montanini B."/>
            <person name="Napoli C."/>
            <person name="Nelson D.R."/>
            <person name="Nelson C."/>
            <person name="Nieminen K."/>
            <person name="Nilsson O."/>
            <person name="Pereda V."/>
            <person name="Peter G."/>
            <person name="Philippe R."/>
            <person name="Pilate G."/>
            <person name="Poliakov A."/>
            <person name="Razumovskaya J."/>
            <person name="Richardson P."/>
            <person name="Rinaldi C."/>
            <person name="Ritland K."/>
            <person name="Rouze P."/>
            <person name="Ryaboy D."/>
            <person name="Schmutz J."/>
            <person name="Schrader J."/>
            <person name="Segerman B."/>
            <person name="Shin H."/>
            <person name="Siddiqui A."/>
            <person name="Sterky F."/>
            <person name="Terry A."/>
            <person name="Tsai C.J."/>
            <person name="Uberbacher E."/>
            <person name="Unneberg P."/>
            <person name="Vahala J."/>
            <person name="Wall K."/>
            <person name="Wessler S."/>
            <person name="Yang G."/>
            <person name="Yin T."/>
            <person name="Douglas C."/>
            <person name="Marra M."/>
            <person name="Sandberg G."/>
            <person name="Van de Peer Y."/>
            <person name="Rokhsar D."/>
        </authorList>
    </citation>
    <scope>NUCLEOTIDE SEQUENCE [LARGE SCALE GENOMIC DNA]</scope>
    <source>
        <strain evidence="2">cv. Nisqually</strain>
    </source>
</reference>
<organism evidence="1 2">
    <name type="scientific">Populus trichocarpa</name>
    <name type="common">Western balsam poplar</name>
    <name type="synonym">Populus balsamifera subsp. trichocarpa</name>
    <dbReference type="NCBI Taxonomy" id="3694"/>
    <lineage>
        <taxon>Eukaryota</taxon>
        <taxon>Viridiplantae</taxon>
        <taxon>Streptophyta</taxon>
        <taxon>Embryophyta</taxon>
        <taxon>Tracheophyta</taxon>
        <taxon>Spermatophyta</taxon>
        <taxon>Magnoliopsida</taxon>
        <taxon>eudicotyledons</taxon>
        <taxon>Gunneridae</taxon>
        <taxon>Pentapetalae</taxon>
        <taxon>rosids</taxon>
        <taxon>fabids</taxon>
        <taxon>Malpighiales</taxon>
        <taxon>Salicaceae</taxon>
        <taxon>Saliceae</taxon>
        <taxon>Populus</taxon>
    </lineage>
</organism>
<dbReference type="Gene3D" id="1.10.630.10">
    <property type="entry name" value="Cytochrome P450"/>
    <property type="match status" value="1"/>
</dbReference>
<proteinExistence type="predicted"/>
<dbReference type="InterPro" id="IPR036396">
    <property type="entry name" value="Cyt_P450_sf"/>
</dbReference>
<dbReference type="AlphaFoldDB" id="A0A2K1YD98"/>
<evidence type="ECO:0000313" key="2">
    <source>
        <dbReference type="Proteomes" id="UP000006729"/>
    </source>
</evidence>